<accession>A0A1S4AV59</accession>
<dbReference type="RefSeq" id="XP_016480455.1">
    <property type="nucleotide sequence ID" value="XM_016624969.1"/>
</dbReference>
<dbReference type="KEGG" id="nta:107801618"/>
<reference evidence="1" key="1">
    <citation type="submission" date="2025-08" db="UniProtKB">
        <authorList>
            <consortium name="RefSeq"/>
        </authorList>
    </citation>
    <scope>IDENTIFICATION</scope>
</reference>
<dbReference type="InterPro" id="IPR027124">
    <property type="entry name" value="Swc5/CFDP1/2"/>
</dbReference>
<organism evidence="1">
    <name type="scientific">Nicotiana tabacum</name>
    <name type="common">Common tobacco</name>
    <dbReference type="NCBI Taxonomy" id="4097"/>
    <lineage>
        <taxon>Eukaryota</taxon>
        <taxon>Viridiplantae</taxon>
        <taxon>Streptophyta</taxon>
        <taxon>Embryophyta</taxon>
        <taxon>Tracheophyta</taxon>
        <taxon>Spermatophyta</taxon>
        <taxon>Magnoliopsida</taxon>
        <taxon>eudicotyledons</taxon>
        <taxon>Gunneridae</taxon>
        <taxon>Pentapetalae</taxon>
        <taxon>asterids</taxon>
        <taxon>lamiids</taxon>
        <taxon>Solanales</taxon>
        <taxon>Solanaceae</taxon>
        <taxon>Nicotianoideae</taxon>
        <taxon>Nicotianeae</taxon>
        <taxon>Nicotiana</taxon>
    </lineage>
</organism>
<protein>
    <submittedName>
        <fullName evidence="1">Craniofacial development protein 2-like</fullName>
    </submittedName>
</protein>
<dbReference type="SUPFAM" id="SSF56219">
    <property type="entry name" value="DNase I-like"/>
    <property type="match status" value="1"/>
</dbReference>
<proteinExistence type="predicted"/>
<gene>
    <name evidence="1" type="primary">LOC107801618</name>
</gene>
<dbReference type="AlphaFoldDB" id="A0A1S4AV59"/>
<sequence length="222" mass="25102">MAIKLVVGGITQNVISTYAPQAGLDKEVKRYLWEGMDEVVCGVPLVEKLFIGGDFNRHIRTFASGYGEVHGGFGFGDRNGEGTSLLDFARAFELVIKNSSFPKKEEHLVTFRSTLAKTRIDYLLLRRCDRRMCEDCKVNPTKILATQYRLLMIDFVVQGKVEVKKALYLRLVESKDEEERRENRGRYKEARKEIAVTEAKTAAFGYLYEELGVKGGEGEEGS</sequence>
<dbReference type="InterPro" id="IPR036691">
    <property type="entry name" value="Endo/exonu/phosph_ase_sf"/>
</dbReference>
<dbReference type="PANTHER" id="PTHR23227:SF67">
    <property type="entry name" value="CRANIOFACIAL DEVELOPMENT PROTEIN 2-LIKE"/>
    <property type="match status" value="1"/>
</dbReference>
<dbReference type="STRING" id="4097.A0A1S4AV59"/>
<dbReference type="PANTHER" id="PTHR23227">
    <property type="entry name" value="BUCENTAUR RELATED"/>
    <property type="match status" value="1"/>
</dbReference>
<dbReference type="PaxDb" id="4097-A0A1S4AV59"/>
<dbReference type="Gene3D" id="3.60.10.10">
    <property type="entry name" value="Endonuclease/exonuclease/phosphatase"/>
    <property type="match status" value="1"/>
</dbReference>
<name>A0A1S4AV59_TOBAC</name>
<evidence type="ECO:0000313" key="1">
    <source>
        <dbReference type="RefSeq" id="XP_016480455.1"/>
    </source>
</evidence>